<dbReference type="Proteomes" id="UP001295469">
    <property type="component" value="Chromosome C03"/>
</dbReference>
<reference evidence="1" key="1">
    <citation type="submission" date="2021-01" db="EMBL/GenBank/DDBJ databases">
        <authorList>
            <consortium name="Genoscope - CEA"/>
            <person name="William W."/>
        </authorList>
    </citation>
    <scope>NUCLEOTIDE SEQUENCE</scope>
</reference>
<protein>
    <submittedName>
        <fullName evidence="1">(rape) hypothetical protein</fullName>
    </submittedName>
</protein>
<sequence>MANDQEVMFFRDISLGPHETQIRYRLIHFWEVRNPLKKNLLGTIIQGFIPSGRVKIYLPDMKQGSVYLYDVVGHMKLVNGQTLIERPILNEAEIATMRHLLVHVQSHEPHQFDGQTYEFVFTHDLAIFRQTSTTAEDGEGFVFLLKLELSYKRCLKGAETTLFGSIYKEGYRHMESGEPRREIGNMMKSGECCSTDALRFERLGECKTRF</sequence>
<dbReference type="EMBL" id="HG994367">
    <property type="protein sequence ID" value="CAF1706180.1"/>
    <property type="molecule type" value="Genomic_DNA"/>
</dbReference>
<evidence type="ECO:0000313" key="1">
    <source>
        <dbReference type="EMBL" id="CAF1706180.1"/>
    </source>
</evidence>
<accession>A0A816IL10</accession>
<organism evidence="1">
    <name type="scientific">Brassica napus</name>
    <name type="common">Rape</name>
    <dbReference type="NCBI Taxonomy" id="3708"/>
    <lineage>
        <taxon>Eukaryota</taxon>
        <taxon>Viridiplantae</taxon>
        <taxon>Streptophyta</taxon>
        <taxon>Embryophyta</taxon>
        <taxon>Tracheophyta</taxon>
        <taxon>Spermatophyta</taxon>
        <taxon>Magnoliopsida</taxon>
        <taxon>eudicotyledons</taxon>
        <taxon>Gunneridae</taxon>
        <taxon>Pentapetalae</taxon>
        <taxon>rosids</taxon>
        <taxon>malvids</taxon>
        <taxon>Brassicales</taxon>
        <taxon>Brassicaceae</taxon>
        <taxon>Brassiceae</taxon>
        <taxon>Brassica</taxon>
    </lineage>
</organism>
<dbReference type="AlphaFoldDB" id="A0A816IL10"/>
<gene>
    <name evidence="1" type="ORF">DARMORV10_C03P56350.1</name>
</gene>
<proteinExistence type="predicted"/>
<name>A0A816IL10_BRANA</name>